<dbReference type="PATRIC" id="fig|33888.3.peg.1712"/>
<dbReference type="STRING" id="33888.A6122_1565"/>
<gene>
    <name evidence="1" type="ORF">A6122_1565</name>
</gene>
<sequence length="275" mass="29449">MLEVVLAITLIAVVAAVVLWRRAVGDTRRALESRAESSARVVRLELAVGEQEARLRIVGELEQIAVRSAARVVEEAESVSLTIDRDPAAAARSAQRAVRAAEASLAQLRRIGTVASVDPGDLPRTGGSVPLIDDARERGLRVREESFGEPFMLRDGAEVAVLRVLEYAFDSALAAGGPGTEVRISSRWTTTGLRVEVDDDREQHAAAEQDASALDADLRSLTERIDSPALAELRERAALFGGDVTEKRTPGVGRSVTASFPAIRHHNGVHGVDLA</sequence>
<dbReference type="InterPro" id="IPR036890">
    <property type="entry name" value="HATPase_C_sf"/>
</dbReference>
<name>A0A160KSK7_9MICO</name>
<evidence type="ECO:0000313" key="1">
    <source>
        <dbReference type="EMBL" id="AND16702.1"/>
    </source>
</evidence>
<dbReference type="KEGG" id="rtn:A6122_1565"/>
<dbReference type="Proteomes" id="UP000077071">
    <property type="component" value="Chromosome"/>
</dbReference>
<evidence type="ECO:0000313" key="2">
    <source>
        <dbReference type="Proteomes" id="UP000077071"/>
    </source>
</evidence>
<dbReference type="RefSeq" id="WP_068253614.1">
    <property type="nucleotide sequence ID" value="NZ_CP015515.1"/>
</dbReference>
<keyword evidence="2" id="KW-1185">Reference proteome</keyword>
<proteinExistence type="predicted"/>
<accession>A0A160KSK7</accession>
<dbReference type="Gene3D" id="3.30.565.10">
    <property type="entry name" value="Histidine kinase-like ATPase, C-terminal domain"/>
    <property type="match status" value="1"/>
</dbReference>
<organism evidence="1 2">
    <name type="scientific">Rathayibacter tritici</name>
    <dbReference type="NCBI Taxonomy" id="33888"/>
    <lineage>
        <taxon>Bacteria</taxon>
        <taxon>Bacillati</taxon>
        <taxon>Actinomycetota</taxon>
        <taxon>Actinomycetes</taxon>
        <taxon>Micrococcales</taxon>
        <taxon>Microbacteriaceae</taxon>
        <taxon>Rathayibacter</taxon>
    </lineage>
</organism>
<reference evidence="1 2" key="1">
    <citation type="submission" date="2016-05" db="EMBL/GenBank/DDBJ databases">
        <title>Complete genome sequence of Rathayibacter tritici NCPPB 1953.</title>
        <authorList>
            <person name="Park J."/>
            <person name="Lee H.-H."/>
            <person name="Lee S.-W."/>
            <person name="Seo Y.-S."/>
        </authorList>
    </citation>
    <scope>NUCLEOTIDE SEQUENCE [LARGE SCALE GENOMIC DNA]</scope>
    <source>
        <strain evidence="1 2">NCPPB 1953</strain>
    </source>
</reference>
<dbReference type="AlphaFoldDB" id="A0A160KSK7"/>
<dbReference type="EMBL" id="CP015515">
    <property type="protein sequence ID" value="AND16702.1"/>
    <property type="molecule type" value="Genomic_DNA"/>
</dbReference>
<dbReference type="OrthoDB" id="227596at2"/>
<protein>
    <submittedName>
        <fullName evidence="1">Uncharacterized protein</fullName>
    </submittedName>
</protein>